<sequence length="311" mass="35089">LELELENLPQLLTMALKEPASFVDKTTWDFLNLLDMLGSRNGRVGVMEVDHAESRAPSLLVDFTRDLCGTEDIKHKPQLEENGGKEEEDLAPPHLIFMLWQASVLKRLMQWNHLEEAVRDVRNLLPCLPDVLVLVMIRPDSQEQLDQAVRALRRMQCVLDGALQLIVETAIYSPGQPGGVLEAKRAACRALREALNCHEGNWVTQLDTGVRHTKKTSGKLLSKITVFLCQQRGNQSRPEGNSRLRPQTVFSQENLDAGVFGTWFSRETKLLKLSRVLCSRELTLHVCTSNRLSFWGGLFWMGGTVGAVKYF</sequence>
<dbReference type="Ensembl" id="ENSTGUT00000010100.2">
    <property type="protein sequence ID" value="ENSTGUP00000009993.2"/>
    <property type="gene ID" value="ENSTGUG00000009696.2"/>
</dbReference>
<dbReference type="HOGENOM" id="CLU_2009246_0_0_1"/>
<name>H0ZHC8_TAEGU</name>
<reference evidence="1 2" key="1">
    <citation type="journal article" date="2010" name="Nature">
        <title>The genome of a songbird.</title>
        <authorList>
            <person name="Warren W.C."/>
            <person name="Clayton D.F."/>
            <person name="Ellegren H."/>
            <person name="Arnold A.P."/>
            <person name="Hillier L.W."/>
            <person name="Kunstner A."/>
            <person name="Searle S."/>
            <person name="White S."/>
            <person name="Vilella A.J."/>
            <person name="Fairley S."/>
            <person name="Heger A."/>
            <person name="Kong L."/>
            <person name="Ponting C.P."/>
            <person name="Jarvis E.D."/>
            <person name="Mello C.V."/>
            <person name="Minx P."/>
            <person name="Lovell P."/>
            <person name="Velho T.A."/>
            <person name="Ferris M."/>
            <person name="Balakrishnan C.N."/>
            <person name="Sinha S."/>
            <person name="Blatti C."/>
            <person name="London S.E."/>
            <person name="Li Y."/>
            <person name="Lin Y.C."/>
            <person name="George J."/>
            <person name="Sweedler J."/>
            <person name="Southey B."/>
            <person name="Gunaratne P."/>
            <person name="Watson M."/>
            <person name="Nam K."/>
            <person name="Backstrom N."/>
            <person name="Smeds L."/>
            <person name="Nabholz B."/>
            <person name="Itoh Y."/>
            <person name="Whitney O."/>
            <person name="Pfenning A.R."/>
            <person name="Howard J."/>
            <person name="Volker M."/>
            <person name="Skinner B.M."/>
            <person name="Griffin D.K."/>
            <person name="Ye L."/>
            <person name="McLaren W.M."/>
            <person name="Flicek P."/>
            <person name="Quesada V."/>
            <person name="Velasco G."/>
            <person name="Lopez-Otin C."/>
            <person name="Puente X.S."/>
            <person name="Olender T."/>
            <person name="Lancet D."/>
            <person name="Smit A.F."/>
            <person name="Hubley R."/>
            <person name="Konkel M.K."/>
            <person name="Walker J.A."/>
            <person name="Batzer M.A."/>
            <person name="Gu W."/>
            <person name="Pollock D.D."/>
            <person name="Chen L."/>
            <person name="Cheng Z."/>
            <person name="Eichler E.E."/>
            <person name="Stapley J."/>
            <person name="Slate J."/>
            <person name="Ekblom R."/>
            <person name="Birkhead T."/>
            <person name="Burke T."/>
            <person name="Burt D."/>
            <person name="Scharff C."/>
            <person name="Adam I."/>
            <person name="Richard H."/>
            <person name="Sultan M."/>
            <person name="Soldatov A."/>
            <person name="Lehrach H."/>
            <person name="Edwards S.V."/>
            <person name="Yang S.P."/>
            <person name="Li X."/>
            <person name="Graves T."/>
            <person name="Fulton L."/>
            <person name="Nelson J."/>
            <person name="Chinwalla A."/>
            <person name="Hou S."/>
            <person name="Mardis E.R."/>
            <person name="Wilson R.K."/>
        </authorList>
    </citation>
    <scope>NUCLEOTIDE SEQUENCE [LARGE SCALE GENOMIC DNA]</scope>
</reference>
<dbReference type="OMA" id="GVMEVDH"/>
<reference evidence="1" key="3">
    <citation type="submission" date="2025-09" db="UniProtKB">
        <authorList>
            <consortium name="Ensembl"/>
        </authorList>
    </citation>
    <scope>IDENTIFICATION</scope>
</reference>
<keyword evidence="2" id="KW-1185">Reference proteome</keyword>
<dbReference type="InParanoid" id="H0ZHC8"/>
<gene>
    <name evidence="1" type="primary">LOC115496371</name>
</gene>
<organism evidence="1 2">
    <name type="scientific">Taeniopygia guttata</name>
    <name type="common">Zebra finch</name>
    <name type="synonym">Poephila guttata</name>
    <dbReference type="NCBI Taxonomy" id="59729"/>
    <lineage>
        <taxon>Eukaryota</taxon>
        <taxon>Metazoa</taxon>
        <taxon>Chordata</taxon>
        <taxon>Craniata</taxon>
        <taxon>Vertebrata</taxon>
        <taxon>Euteleostomi</taxon>
        <taxon>Archelosauria</taxon>
        <taxon>Archosauria</taxon>
        <taxon>Dinosauria</taxon>
        <taxon>Saurischia</taxon>
        <taxon>Theropoda</taxon>
        <taxon>Coelurosauria</taxon>
        <taxon>Aves</taxon>
        <taxon>Neognathae</taxon>
        <taxon>Neoaves</taxon>
        <taxon>Telluraves</taxon>
        <taxon>Australaves</taxon>
        <taxon>Passeriformes</taxon>
        <taxon>Passeroidea</taxon>
        <taxon>Estrildidae</taxon>
        <taxon>Estrildinae</taxon>
        <taxon>Taeniopygia</taxon>
    </lineage>
</organism>
<evidence type="ECO:0000313" key="2">
    <source>
        <dbReference type="Proteomes" id="UP000007754"/>
    </source>
</evidence>
<proteinExistence type="predicted"/>
<protein>
    <submittedName>
        <fullName evidence="1">Uncharacterized protein</fullName>
    </submittedName>
</protein>
<dbReference type="Proteomes" id="UP000007754">
    <property type="component" value="Chromosome 9"/>
</dbReference>
<reference evidence="1" key="2">
    <citation type="submission" date="2025-08" db="UniProtKB">
        <authorList>
            <consortium name="Ensembl"/>
        </authorList>
    </citation>
    <scope>IDENTIFICATION</scope>
</reference>
<dbReference type="GeneTree" id="ENSGT01030000235369"/>
<dbReference type="AlphaFoldDB" id="H0ZHC8"/>
<evidence type="ECO:0000313" key="1">
    <source>
        <dbReference type="Ensembl" id="ENSTGUP00000009993.2"/>
    </source>
</evidence>
<accession>H0ZHC8</accession>